<accession>A0A3B0VZW4</accession>
<dbReference type="AlphaFoldDB" id="A0A3B0VZW4"/>
<dbReference type="CDD" id="cd06225">
    <property type="entry name" value="HAMP"/>
    <property type="match status" value="1"/>
</dbReference>
<organism evidence="2">
    <name type="scientific">hydrothermal vent metagenome</name>
    <dbReference type="NCBI Taxonomy" id="652676"/>
    <lineage>
        <taxon>unclassified sequences</taxon>
        <taxon>metagenomes</taxon>
        <taxon>ecological metagenomes</taxon>
    </lineage>
</organism>
<name>A0A3B0VZW4_9ZZZZ</name>
<dbReference type="EMBL" id="UOEY01000032">
    <property type="protein sequence ID" value="VAW36914.1"/>
    <property type="molecule type" value="Genomic_DNA"/>
</dbReference>
<proteinExistence type="predicted"/>
<sequence>MTEQVCERISVLLRGKIPGKMDPTGFTDLHERKLAEIVNRLIDFVVEIQNFIFPLSRGELSDIRIRPKNFLGSPFKELHSRLVHLTWQAGQVANGDYKQRLDFMGDLSEAFNSMVVALAGKEKNLKKKIAELEEANSLIKRLEGILPICSHCKKIRTKGADPREEKSWVSVEEYITKRTEAQFSHSICPECMKTFYRDYCK</sequence>
<evidence type="ECO:0000313" key="2">
    <source>
        <dbReference type="EMBL" id="VAW36914.1"/>
    </source>
</evidence>
<reference evidence="2" key="1">
    <citation type="submission" date="2018-06" db="EMBL/GenBank/DDBJ databases">
        <authorList>
            <person name="Zhirakovskaya E."/>
        </authorList>
    </citation>
    <scope>NUCLEOTIDE SEQUENCE</scope>
</reference>
<evidence type="ECO:0000256" key="1">
    <source>
        <dbReference type="SAM" id="Coils"/>
    </source>
</evidence>
<keyword evidence="1" id="KW-0175">Coiled coil</keyword>
<gene>
    <name evidence="2" type="ORF">MNBD_DELTA04-1453</name>
</gene>
<feature type="coiled-coil region" evidence="1">
    <location>
        <begin position="115"/>
        <end position="145"/>
    </location>
</feature>
<protein>
    <submittedName>
        <fullName evidence="2">Putative PAS/PAC sensor protein</fullName>
    </submittedName>
</protein>